<dbReference type="EMBL" id="LAVV01013349">
    <property type="protein sequence ID" value="KNZ45718.1"/>
    <property type="molecule type" value="Genomic_DNA"/>
</dbReference>
<dbReference type="VEuPathDB" id="FungiDB:VP01_786g4"/>
<evidence type="ECO:0000313" key="1">
    <source>
        <dbReference type="EMBL" id="KNZ45718.1"/>
    </source>
</evidence>
<comment type="caution">
    <text evidence="1">The sequence shown here is derived from an EMBL/GenBank/DDBJ whole genome shotgun (WGS) entry which is preliminary data.</text>
</comment>
<accession>A0A0L6UAX2</accession>
<proteinExistence type="predicted"/>
<dbReference type="Proteomes" id="UP000037035">
    <property type="component" value="Unassembled WGS sequence"/>
</dbReference>
<dbReference type="AlphaFoldDB" id="A0A0L6UAX2"/>
<keyword evidence="2" id="KW-1185">Reference proteome</keyword>
<gene>
    <name evidence="1" type="ORF">VP01_786g4</name>
</gene>
<reference evidence="1 2" key="1">
    <citation type="submission" date="2015-08" db="EMBL/GenBank/DDBJ databases">
        <title>Next Generation Sequencing and Analysis of the Genome of Puccinia sorghi L Schw, the Causal Agent of Maize Common Rust.</title>
        <authorList>
            <person name="Rochi L."/>
            <person name="Burguener G."/>
            <person name="Darino M."/>
            <person name="Turjanski A."/>
            <person name="Kreff E."/>
            <person name="Dieguez M.J."/>
            <person name="Sacco F."/>
        </authorList>
    </citation>
    <scope>NUCLEOTIDE SEQUENCE [LARGE SCALE GENOMIC DNA]</scope>
    <source>
        <strain evidence="1 2">RO10H11247</strain>
    </source>
</reference>
<dbReference type="OrthoDB" id="3246760at2759"/>
<evidence type="ECO:0000313" key="2">
    <source>
        <dbReference type="Proteomes" id="UP000037035"/>
    </source>
</evidence>
<name>A0A0L6UAX2_9BASI</name>
<organism evidence="1 2">
    <name type="scientific">Puccinia sorghi</name>
    <dbReference type="NCBI Taxonomy" id="27349"/>
    <lineage>
        <taxon>Eukaryota</taxon>
        <taxon>Fungi</taxon>
        <taxon>Dikarya</taxon>
        <taxon>Basidiomycota</taxon>
        <taxon>Pucciniomycotina</taxon>
        <taxon>Pucciniomycetes</taxon>
        <taxon>Pucciniales</taxon>
        <taxon>Pucciniaceae</taxon>
        <taxon>Puccinia</taxon>
    </lineage>
</organism>
<sequence length="259" mass="29974">MFSQSSALDQTRSHILQPISKSSTRCLNLSESVPRFKNLFQVEYRTINLYTTQVFKVIYTMQSQLASWPKQEDQIEFSQVMITRRRTVLRLEVRRKEESFIPFKLLQTHVPEQNTFINQTSKRILMVLLAIYPSLSPTLPNQTTKTIMSHPSHLSCIPIKQTTGNLVEDNFEVQGVNLFFQMIQCINFSAFNRIVECAWKATAYSDLIIPSNTPSKSLHTCMGISFQLPKKTQAALEKIKNKFYENHPIRKQMGCKICE</sequence>
<protein>
    <submittedName>
        <fullName evidence="1">Uncharacterized protein</fullName>
    </submittedName>
</protein>